<dbReference type="EMBL" id="OX596104">
    <property type="protein sequence ID" value="CAN0015516.1"/>
    <property type="molecule type" value="Genomic_DNA"/>
</dbReference>
<protein>
    <submittedName>
        <fullName evidence="1">Uncharacterized protein</fullName>
    </submittedName>
</protein>
<organism evidence="1 2">
    <name type="scientific">Rangifer tarandus platyrhynchus</name>
    <name type="common">Svalbard reindeer</name>
    <dbReference type="NCBI Taxonomy" id="3082113"/>
    <lineage>
        <taxon>Eukaryota</taxon>
        <taxon>Metazoa</taxon>
        <taxon>Chordata</taxon>
        <taxon>Craniata</taxon>
        <taxon>Vertebrata</taxon>
        <taxon>Euteleostomi</taxon>
        <taxon>Mammalia</taxon>
        <taxon>Eutheria</taxon>
        <taxon>Laurasiatheria</taxon>
        <taxon>Artiodactyla</taxon>
        <taxon>Ruminantia</taxon>
        <taxon>Pecora</taxon>
        <taxon>Cervidae</taxon>
        <taxon>Odocoileinae</taxon>
        <taxon>Rangifer</taxon>
    </lineage>
</organism>
<evidence type="ECO:0000313" key="1">
    <source>
        <dbReference type="EMBL" id="CAN0015516.1"/>
    </source>
</evidence>
<gene>
    <name evidence="1" type="ORF">MRATA1EN22A_LOCUS10778</name>
</gene>
<dbReference type="Proteomes" id="UP001162501">
    <property type="component" value="Chromosome 20"/>
</dbReference>
<proteinExistence type="predicted"/>
<accession>A0AC59YVM8</accession>
<sequence>MRQGLKTRFQTSDKSWERGEALGLGQSWGDGGGAHCVPPLSSPRRLWTSQFSLQAPSICLPHICREKSKVLKREVDSGKGRKAKWATKGSSQTRPCLPGHQAPMPASLPSGGCPDKRGASYWVSAASSQDDSNWILSDYY</sequence>
<reference evidence="1" key="1">
    <citation type="submission" date="2023-05" db="EMBL/GenBank/DDBJ databases">
        <authorList>
            <consortium name="ELIXIR-Norway"/>
        </authorList>
    </citation>
    <scope>NUCLEOTIDE SEQUENCE</scope>
</reference>
<evidence type="ECO:0000313" key="2">
    <source>
        <dbReference type="Proteomes" id="UP001162501"/>
    </source>
</evidence>
<reference evidence="1" key="2">
    <citation type="submission" date="2025-03" db="EMBL/GenBank/DDBJ databases">
        <authorList>
            <consortium name="ELIXIR-Norway"/>
            <consortium name="Elixir Norway"/>
        </authorList>
    </citation>
    <scope>NUCLEOTIDE SEQUENCE</scope>
</reference>
<name>A0AC59YVM8_RANTA</name>